<sequence length="53" mass="6066">MEGGGKSVCVRRGFFRVEGSRRTPDQCGLFPWKKKKEKKFNEEPGEGSGEMMR</sequence>
<evidence type="ECO:0000313" key="2">
    <source>
        <dbReference type="Proteomes" id="UP000187203"/>
    </source>
</evidence>
<reference evidence="2" key="1">
    <citation type="submission" date="2013-09" db="EMBL/GenBank/DDBJ databases">
        <title>Corchorus olitorius genome sequencing.</title>
        <authorList>
            <person name="Alam M."/>
            <person name="Haque M.S."/>
            <person name="Islam M.S."/>
            <person name="Emdad E.M."/>
            <person name="Islam M.M."/>
            <person name="Ahmed B."/>
            <person name="Halim A."/>
            <person name="Hossen Q.M.M."/>
            <person name="Hossain M.Z."/>
            <person name="Ahmed R."/>
            <person name="Khan M.M."/>
            <person name="Islam R."/>
            <person name="Rashid M.M."/>
            <person name="Khan S.A."/>
            <person name="Rahman M.S."/>
            <person name="Alam M."/>
            <person name="Yahiya A.S."/>
            <person name="Khan M.S."/>
            <person name="Azam M.S."/>
            <person name="Haque T."/>
            <person name="Lashkar M.Z.H."/>
            <person name="Akhand A.I."/>
            <person name="Morshed G."/>
            <person name="Roy S."/>
            <person name="Uddin K.S."/>
            <person name="Rabeya T."/>
            <person name="Hossain A.S."/>
            <person name="Chowdhury A."/>
            <person name="Snigdha A.R."/>
            <person name="Mortoza M.S."/>
            <person name="Matin S.A."/>
            <person name="Hoque S.M.E."/>
            <person name="Islam M.K."/>
            <person name="Roy D.K."/>
            <person name="Haider R."/>
            <person name="Moosa M.M."/>
            <person name="Elias S.M."/>
            <person name="Hasan A.M."/>
            <person name="Jahan S."/>
            <person name="Shafiuddin M."/>
            <person name="Mahmood N."/>
            <person name="Shommy N.S."/>
        </authorList>
    </citation>
    <scope>NUCLEOTIDE SEQUENCE [LARGE SCALE GENOMIC DNA]</scope>
    <source>
        <strain evidence="2">cv. O-4</strain>
    </source>
</reference>
<comment type="caution">
    <text evidence="1">The sequence shown here is derived from an EMBL/GenBank/DDBJ whole genome shotgun (WGS) entry which is preliminary data.</text>
</comment>
<dbReference type="AlphaFoldDB" id="A0A1R3I9C9"/>
<keyword evidence="2" id="KW-1185">Reference proteome</keyword>
<dbReference type="Proteomes" id="UP000187203">
    <property type="component" value="Unassembled WGS sequence"/>
</dbReference>
<name>A0A1R3I9C9_9ROSI</name>
<accession>A0A1R3I9C9</accession>
<gene>
    <name evidence="1" type="ORF">COLO4_24502</name>
</gene>
<dbReference type="EMBL" id="AWUE01018622">
    <property type="protein sequence ID" value="OMO79197.1"/>
    <property type="molecule type" value="Genomic_DNA"/>
</dbReference>
<evidence type="ECO:0000313" key="1">
    <source>
        <dbReference type="EMBL" id="OMO79197.1"/>
    </source>
</evidence>
<organism evidence="1 2">
    <name type="scientific">Corchorus olitorius</name>
    <dbReference type="NCBI Taxonomy" id="93759"/>
    <lineage>
        <taxon>Eukaryota</taxon>
        <taxon>Viridiplantae</taxon>
        <taxon>Streptophyta</taxon>
        <taxon>Embryophyta</taxon>
        <taxon>Tracheophyta</taxon>
        <taxon>Spermatophyta</taxon>
        <taxon>Magnoliopsida</taxon>
        <taxon>eudicotyledons</taxon>
        <taxon>Gunneridae</taxon>
        <taxon>Pentapetalae</taxon>
        <taxon>rosids</taxon>
        <taxon>malvids</taxon>
        <taxon>Malvales</taxon>
        <taxon>Malvaceae</taxon>
        <taxon>Grewioideae</taxon>
        <taxon>Apeibeae</taxon>
        <taxon>Corchorus</taxon>
    </lineage>
</organism>
<proteinExistence type="predicted"/>
<protein>
    <submittedName>
        <fullName evidence="1">Uncharacterized protein</fullName>
    </submittedName>
</protein>